<accession>A0A9E7GKB0</accession>
<organism evidence="1 2">
    <name type="scientific">Musa troglodytarum</name>
    <name type="common">fe'i banana</name>
    <dbReference type="NCBI Taxonomy" id="320322"/>
    <lineage>
        <taxon>Eukaryota</taxon>
        <taxon>Viridiplantae</taxon>
        <taxon>Streptophyta</taxon>
        <taxon>Embryophyta</taxon>
        <taxon>Tracheophyta</taxon>
        <taxon>Spermatophyta</taxon>
        <taxon>Magnoliopsida</taxon>
        <taxon>Liliopsida</taxon>
        <taxon>Zingiberales</taxon>
        <taxon>Musaceae</taxon>
        <taxon>Musa</taxon>
    </lineage>
</organism>
<dbReference type="OrthoDB" id="1728269at2759"/>
<evidence type="ECO:0000313" key="2">
    <source>
        <dbReference type="Proteomes" id="UP001055439"/>
    </source>
</evidence>
<dbReference type="InterPro" id="IPR044162">
    <property type="entry name" value="PHOS32/34"/>
</dbReference>
<dbReference type="InterPro" id="IPR014729">
    <property type="entry name" value="Rossmann-like_a/b/a_fold"/>
</dbReference>
<dbReference type="Gene3D" id="3.40.50.620">
    <property type="entry name" value="HUPs"/>
    <property type="match status" value="1"/>
</dbReference>
<proteinExistence type="predicted"/>
<keyword evidence="2" id="KW-1185">Reference proteome</keyword>
<reference evidence="1" key="1">
    <citation type="submission" date="2022-05" db="EMBL/GenBank/DDBJ databases">
        <title>The Musa troglodytarum L. genome provides insights into the mechanism of non-climacteric behaviour and enrichment of carotenoids.</title>
        <authorList>
            <person name="Wang J."/>
        </authorList>
    </citation>
    <scope>NUCLEOTIDE SEQUENCE</scope>
    <source>
        <tissue evidence="1">Leaf</tissue>
    </source>
</reference>
<evidence type="ECO:0000313" key="1">
    <source>
        <dbReference type="EMBL" id="URE13569.1"/>
    </source>
</evidence>
<protein>
    <submittedName>
        <fullName evidence="1">Universal stress protein</fullName>
    </submittedName>
</protein>
<name>A0A9E7GKB0_9LILI</name>
<gene>
    <name evidence="1" type="ORF">MUK42_03676</name>
</gene>
<dbReference type="Proteomes" id="UP001055439">
    <property type="component" value="Chromosome 6"/>
</dbReference>
<dbReference type="PANTHER" id="PTHR31966:SF3">
    <property type="entry name" value="OS05G0501700 PROTEIN"/>
    <property type="match status" value="1"/>
</dbReference>
<dbReference type="EMBL" id="CP097508">
    <property type="protein sequence ID" value="URE13569.1"/>
    <property type="molecule type" value="Genomic_DNA"/>
</dbReference>
<sequence length="137" mass="14671">MCLEIERLGLSAVIMGSRGFRASTRSSESRLGSVSDCCVHHCLCLVVAVRYPDDGAGSDAPGAGGLLAPRVNGSALPVICENQISYYNIQVYRVEVTALGCCQLNKPIHELVADSATASRSEILLRRILLMLHVPCL</sequence>
<dbReference type="SUPFAM" id="SSF52402">
    <property type="entry name" value="Adenine nucleotide alpha hydrolases-like"/>
    <property type="match status" value="1"/>
</dbReference>
<dbReference type="PANTHER" id="PTHR31966">
    <property type="entry name" value="OS01G0783500 PROTEIN"/>
    <property type="match status" value="1"/>
</dbReference>
<dbReference type="AlphaFoldDB" id="A0A9E7GKB0"/>